<proteinExistence type="predicted"/>
<keyword evidence="4" id="KW-1185">Reference proteome</keyword>
<evidence type="ECO:0000313" key="4">
    <source>
        <dbReference type="Proteomes" id="UP000625711"/>
    </source>
</evidence>
<evidence type="ECO:0000256" key="2">
    <source>
        <dbReference type="SAM" id="MobiDB-lite"/>
    </source>
</evidence>
<keyword evidence="1" id="KW-0175">Coiled coil</keyword>
<dbReference type="Proteomes" id="UP000625711">
    <property type="component" value="Unassembled WGS sequence"/>
</dbReference>
<accession>A0A834IG19</accession>
<feature type="compositionally biased region" description="Acidic residues" evidence="2">
    <location>
        <begin position="1"/>
        <end position="16"/>
    </location>
</feature>
<dbReference type="OrthoDB" id="46913at2759"/>
<feature type="region of interest" description="Disordered" evidence="2">
    <location>
        <begin position="230"/>
        <end position="270"/>
    </location>
</feature>
<sequence>MAEDDNFNNDLEDDEVQSPGRSKPRQRPTKQRKQEKKNKYCRPRIDQLAIPNRRLILALYQDHASHLPREKANKIKMLLQELYAMSPEETEKYFAYIKGKVDEMSKRKDIKFMLKKLDKKRKRKKQYKQAYELLKTLFIKGMEFALKTPVPPLISVRLRNLSNIILEQICDLKNVKVPNRDDADRTGAFLIKVADWMAIAIEHLYYGIHLKKNQELEKIEKEHIIKEVDKASEPGKETEVEKLKEPGYQTDNETDEEAVFSQPLLMSEME</sequence>
<comment type="caution">
    <text evidence="3">The sequence shown here is derived from an EMBL/GenBank/DDBJ whole genome shotgun (WGS) entry which is preliminary data.</text>
</comment>
<gene>
    <name evidence="3" type="ORF">GWI33_008980</name>
</gene>
<feature type="region of interest" description="Disordered" evidence="2">
    <location>
        <begin position="1"/>
        <end position="39"/>
    </location>
</feature>
<feature type="compositionally biased region" description="Basic residues" evidence="2">
    <location>
        <begin position="22"/>
        <end position="39"/>
    </location>
</feature>
<name>A0A834IG19_RHYFE</name>
<evidence type="ECO:0000256" key="1">
    <source>
        <dbReference type="SAM" id="Coils"/>
    </source>
</evidence>
<reference evidence="3" key="1">
    <citation type="submission" date="2020-08" db="EMBL/GenBank/DDBJ databases">
        <title>Genome sequencing and assembly of the red palm weevil Rhynchophorus ferrugineus.</title>
        <authorList>
            <person name="Dias G.B."/>
            <person name="Bergman C.M."/>
            <person name="Manee M."/>
        </authorList>
    </citation>
    <scope>NUCLEOTIDE SEQUENCE</scope>
    <source>
        <strain evidence="3">AA-2017</strain>
        <tissue evidence="3">Whole larva</tissue>
    </source>
</reference>
<dbReference type="AlphaFoldDB" id="A0A834IG19"/>
<dbReference type="EMBL" id="JAACXV010000410">
    <property type="protein sequence ID" value="KAF7277983.1"/>
    <property type="molecule type" value="Genomic_DNA"/>
</dbReference>
<evidence type="ECO:0000313" key="3">
    <source>
        <dbReference type="EMBL" id="KAF7277983.1"/>
    </source>
</evidence>
<feature type="compositionally biased region" description="Basic and acidic residues" evidence="2">
    <location>
        <begin position="230"/>
        <end position="245"/>
    </location>
</feature>
<protein>
    <submittedName>
        <fullName evidence="3">Uncharacterized protein</fullName>
    </submittedName>
</protein>
<feature type="coiled-coil region" evidence="1">
    <location>
        <begin position="110"/>
        <end position="137"/>
    </location>
</feature>
<organism evidence="3 4">
    <name type="scientific">Rhynchophorus ferrugineus</name>
    <name type="common">Red palm weevil</name>
    <name type="synonym">Curculio ferrugineus</name>
    <dbReference type="NCBI Taxonomy" id="354439"/>
    <lineage>
        <taxon>Eukaryota</taxon>
        <taxon>Metazoa</taxon>
        <taxon>Ecdysozoa</taxon>
        <taxon>Arthropoda</taxon>
        <taxon>Hexapoda</taxon>
        <taxon>Insecta</taxon>
        <taxon>Pterygota</taxon>
        <taxon>Neoptera</taxon>
        <taxon>Endopterygota</taxon>
        <taxon>Coleoptera</taxon>
        <taxon>Polyphaga</taxon>
        <taxon>Cucujiformia</taxon>
        <taxon>Curculionidae</taxon>
        <taxon>Dryophthorinae</taxon>
        <taxon>Rhynchophorus</taxon>
    </lineage>
</organism>